<dbReference type="EMBL" id="CP042807">
    <property type="protein sequence ID" value="QEE24440.1"/>
    <property type="molecule type" value="Genomic_DNA"/>
</dbReference>
<feature type="domain" description="Transposase IS110-like N-terminal" evidence="1">
    <location>
        <begin position="33"/>
        <end position="150"/>
    </location>
</feature>
<protein>
    <submittedName>
        <fullName evidence="4">IS110 family transposase</fullName>
    </submittedName>
</protein>
<dbReference type="Pfam" id="PF01548">
    <property type="entry name" value="DEDD_Tnp_IS110"/>
    <property type="match status" value="1"/>
</dbReference>
<dbReference type="KEGG" id="rgl:CS053_16260"/>
<dbReference type="GO" id="GO:0006313">
    <property type="term" value="P:DNA transposition"/>
    <property type="evidence" value="ECO:0007669"/>
    <property type="project" value="InterPro"/>
</dbReference>
<dbReference type="PANTHER" id="PTHR33055:SF13">
    <property type="entry name" value="TRANSPOSASE"/>
    <property type="match status" value="1"/>
</dbReference>
<dbReference type="Pfam" id="PF02371">
    <property type="entry name" value="Transposase_20"/>
    <property type="match status" value="1"/>
</dbReference>
<evidence type="ECO:0000259" key="2">
    <source>
        <dbReference type="Pfam" id="PF02371"/>
    </source>
</evidence>
<proteinExistence type="predicted"/>
<dbReference type="InterPro" id="IPR003346">
    <property type="entry name" value="Transposase_20"/>
</dbReference>
<dbReference type="GO" id="GO:0003677">
    <property type="term" value="F:DNA binding"/>
    <property type="evidence" value="ECO:0007669"/>
    <property type="project" value="InterPro"/>
</dbReference>
<dbReference type="AlphaFoldDB" id="A0A5B9E1P5"/>
<dbReference type="Proteomes" id="UP000321807">
    <property type="component" value="Chromosome"/>
</dbReference>
<evidence type="ECO:0000313" key="4">
    <source>
        <dbReference type="EMBL" id="QEE24440.1"/>
    </source>
</evidence>
<dbReference type="RefSeq" id="WP_147626406.1">
    <property type="nucleotide sequence ID" value="NZ_CP042807.1"/>
</dbReference>
<dbReference type="EMBL" id="CP042807">
    <property type="protein sequence ID" value="QEE23706.1"/>
    <property type="molecule type" value="Genomic_DNA"/>
</dbReference>
<dbReference type="KEGG" id="rgl:CS053_03645"/>
<sequence length="316" mass="35250">MAMHVEPSLIGVDVSKAELVIRQSWSSNLVKLGNERKAIDSYLKALTGPVCLAVEATNIFHVLLIERAHALGHAVYVIDGLRLKRYRESIGGRAKTDASDAALLLRYLTHEKSDLRPWTPPPAGYATVQRLLRRRSVLVQTETTLRQSLQCLPELKASVRAMLARMKHMQHLIDQRLAQTLKRQGWKGDVRRCQGIEGIGPITAAALTLIFHRGAFKSADAYIAFIGLDVRVRESGTFSGRRKLTKKGDPELRRLLYMAAMTACRSSTWKPFYERALARGLSCIQALVALGRKLARIAFALLKTQSDYVPKVVQVA</sequence>
<dbReference type="PANTHER" id="PTHR33055">
    <property type="entry name" value="TRANSPOSASE FOR INSERTION SEQUENCE ELEMENT IS1111A"/>
    <property type="match status" value="1"/>
</dbReference>
<dbReference type="InterPro" id="IPR002525">
    <property type="entry name" value="Transp_IS110-like_N"/>
</dbReference>
<name>A0A5B9E1P5_9GAMM</name>
<evidence type="ECO:0000259" key="1">
    <source>
        <dbReference type="Pfam" id="PF01548"/>
    </source>
</evidence>
<organism evidence="4 6">
    <name type="scientific">Rhodanobacter glycinis</name>
    <dbReference type="NCBI Taxonomy" id="582702"/>
    <lineage>
        <taxon>Bacteria</taxon>
        <taxon>Pseudomonadati</taxon>
        <taxon>Pseudomonadota</taxon>
        <taxon>Gammaproteobacteria</taxon>
        <taxon>Lysobacterales</taxon>
        <taxon>Rhodanobacteraceae</taxon>
        <taxon>Rhodanobacter</taxon>
    </lineage>
</organism>
<dbReference type="EMBL" id="CP042807">
    <property type="protein sequence ID" value="QEE25884.1"/>
    <property type="molecule type" value="Genomic_DNA"/>
</dbReference>
<reference evidence="4 6" key="1">
    <citation type="submission" date="2019-08" db="EMBL/GenBank/DDBJ databases">
        <title>Complete genome sequence of Rhodanobacter glycinis strain T01E-68 isolated from tomato root.</title>
        <authorList>
            <person name="Weon H.-Y."/>
            <person name="Lee S.A."/>
        </authorList>
    </citation>
    <scope>NUCLEOTIDE SEQUENCE [LARGE SCALE GENOMIC DNA]</scope>
    <source>
        <strain evidence="4 6">T01E-68</strain>
    </source>
</reference>
<accession>A0A5B9E1P5</accession>
<gene>
    <name evidence="3" type="ORF">CS053_03645</name>
    <name evidence="4" type="ORF">CS053_07950</name>
    <name evidence="5" type="ORF">CS053_16260</name>
</gene>
<feature type="domain" description="Transposase IS116/IS110/IS902 C-terminal" evidence="2">
    <location>
        <begin position="194"/>
        <end position="273"/>
    </location>
</feature>
<evidence type="ECO:0000313" key="5">
    <source>
        <dbReference type="EMBL" id="QEE25884.1"/>
    </source>
</evidence>
<evidence type="ECO:0000313" key="3">
    <source>
        <dbReference type="EMBL" id="QEE23706.1"/>
    </source>
</evidence>
<dbReference type="InterPro" id="IPR047650">
    <property type="entry name" value="Transpos_IS110"/>
</dbReference>
<evidence type="ECO:0000313" key="6">
    <source>
        <dbReference type="Proteomes" id="UP000321807"/>
    </source>
</evidence>
<dbReference type="KEGG" id="rgl:CS053_07950"/>
<dbReference type="GO" id="GO:0004803">
    <property type="term" value="F:transposase activity"/>
    <property type="evidence" value="ECO:0007669"/>
    <property type="project" value="InterPro"/>
</dbReference>